<evidence type="ECO:0000313" key="8">
    <source>
        <dbReference type="Proteomes" id="UP000033684"/>
    </source>
</evidence>
<evidence type="ECO:0000313" key="7">
    <source>
        <dbReference type="EMBL" id="KJV05645.1"/>
    </source>
</evidence>
<dbReference type="Proteomes" id="UP000033684">
    <property type="component" value="Unassembled WGS sequence"/>
</dbReference>
<dbReference type="EMBL" id="LAJX01000191">
    <property type="protein sequence ID" value="KJV05645.1"/>
    <property type="molecule type" value="Genomic_DNA"/>
</dbReference>
<reference evidence="8" key="1">
    <citation type="submission" date="2015-03" db="EMBL/GenBank/DDBJ databases">
        <title>Draft genome sequence of a novel methanotroph (Sn10-6) isolated from flooded ricefield rhizosphere in India.</title>
        <authorList>
            <person name="Pandit P.S."/>
            <person name="Pore S.D."/>
            <person name="Arora P."/>
            <person name="Kapse N.G."/>
            <person name="Dhakephalkar P.K."/>
            <person name="Rahalkar M.C."/>
        </authorList>
    </citation>
    <scope>NUCLEOTIDE SEQUENCE [LARGE SCALE GENOMIC DNA]</scope>
    <source>
        <strain evidence="8">Sn10-6</strain>
    </source>
</reference>
<proteinExistence type="inferred from homology"/>
<evidence type="ECO:0000256" key="4">
    <source>
        <dbReference type="ARBA" id="ARBA00023002"/>
    </source>
</evidence>
<evidence type="ECO:0000256" key="3">
    <source>
        <dbReference type="ARBA" id="ARBA00022723"/>
    </source>
</evidence>
<comment type="caution">
    <text evidence="7">The sequence shown here is derived from an EMBL/GenBank/DDBJ whole genome shotgun (WGS) entry which is preliminary data.</text>
</comment>
<gene>
    <name evidence="7" type="ORF">VZ94_16630</name>
</gene>
<dbReference type="SUPFAM" id="SSF46609">
    <property type="entry name" value="Fe,Mn superoxide dismutase (SOD), N-terminal domain"/>
    <property type="match status" value="1"/>
</dbReference>
<feature type="binding site" evidence="5">
    <location>
        <position position="120"/>
    </location>
    <ligand>
        <name>Mn(2+)</name>
        <dbReference type="ChEBI" id="CHEBI:29035"/>
    </ligand>
</feature>
<feature type="binding site" evidence="5">
    <location>
        <position position="206"/>
    </location>
    <ligand>
        <name>Mn(2+)</name>
        <dbReference type="ChEBI" id="CHEBI:29035"/>
    </ligand>
</feature>
<dbReference type="InterPro" id="IPR036314">
    <property type="entry name" value="SOD_C_sf"/>
</dbReference>
<dbReference type="GO" id="GO:0046872">
    <property type="term" value="F:metal ion binding"/>
    <property type="evidence" value="ECO:0007669"/>
    <property type="project" value="UniProtKB-KW"/>
</dbReference>
<feature type="binding site" evidence="5">
    <location>
        <position position="70"/>
    </location>
    <ligand>
        <name>Mn(2+)</name>
        <dbReference type="ChEBI" id="CHEBI:29035"/>
    </ligand>
</feature>
<dbReference type="InterPro" id="IPR001189">
    <property type="entry name" value="Mn/Fe_SOD"/>
</dbReference>
<protein>
    <recommendedName>
        <fullName evidence="2">superoxide dismutase</fullName>
        <ecNumber evidence="2">1.15.1.1</ecNumber>
    </recommendedName>
</protein>
<evidence type="ECO:0000259" key="6">
    <source>
        <dbReference type="Pfam" id="PF02777"/>
    </source>
</evidence>
<organism evidence="7 8">
    <name type="scientific">Methylocucumis oryzae</name>
    <dbReference type="NCBI Taxonomy" id="1632867"/>
    <lineage>
        <taxon>Bacteria</taxon>
        <taxon>Pseudomonadati</taxon>
        <taxon>Pseudomonadota</taxon>
        <taxon>Gammaproteobacteria</taxon>
        <taxon>Methylococcales</taxon>
        <taxon>Methylococcaceae</taxon>
        <taxon>Methylocucumis</taxon>
    </lineage>
</organism>
<dbReference type="OrthoDB" id="9811849at2"/>
<dbReference type="SUPFAM" id="SSF54719">
    <property type="entry name" value="Fe,Mn superoxide dismutase (SOD), C-terminal domain"/>
    <property type="match status" value="1"/>
</dbReference>
<dbReference type="EC" id="1.15.1.1" evidence="2"/>
<accession>A0A0F3IFS4</accession>
<dbReference type="Gene3D" id="3.55.40.20">
    <property type="entry name" value="Iron/manganese superoxide dismutase, C-terminal domain"/>
    <property type="match status" value="1"/>
</dbReference>
<keyword evidence="3 5" id="KW-0479">Metal-binding</keyword>
<dbReference type="PATRIC" id="fig|1632867.3.peg.2156"/>
<sequence>MTTIDRREFLTTTSGALALAAFATDTNALTSTGTLMSTQPSAFSSIHERQALPFNPSKLDGLSEKLILSHWENNYGGSVKALNTVKQKLLAMQQDANLPAFIYNDLKREHLMRTGSVVLHELYFGNLGGHGKADTALQKALTDAFGSLATWEQEFKRMGAGLGGGSGWVVLGYNLHSGLLENYWQWDHLHAPSATLPLLVMDMYEHSYQMDYGAGAAQYIDAFWLNIHWDTVSTRLDKALKMREVWLAGGAR</sequence>
<name>A0A0F3IFS4_9GAMM</name>
<dbReference type="PANTHER" id="PTHR11404:SF6">
    <property type="entry name" value="SUPEROXIDE DISMUTASE [MN], MITOCHONDRIAL"/>
    <property type="match status" value="1"/>
</dbReference>
<evidence type="ECO:0000256" key="2">
    <source>
        <dbReference type="ARBA" id="ARBA00012682"/>
    </source>
</evidence>
<feature type="binding site" evidence="5">
    <location>
        <position position="202"/>
    </location>
    <ligand>
        <name>Mn(2+)</name>
        <dbReference type="ChEBI" id="CHEBI:29035"/>
    </ligand>
</feature>
<dbReference type="PROSITE" id="PS51318">
    <property type="entry name" value="TAT"/>
    <property type="match status" value="1"/>
</dbReference>
<comment type="similarity">
    <text evidence="1">Belongs to the iron/manganese superoxide dismutase family.</text>
</comment>
<dbReference type="InterPro" id="IPR019832">
    <property type="entry name" value="Mn/Fe_SOD_C"/>
</dbReference>
<evidence type="ECO:0000256" key="5">
    <source>
        <dbReference type="PIRSR" id="PIRSR000349-1"/>
    </source>
</evidence>
<keyword evidence="4" id="KW-0560">Oxidoreductase</keyword>
<dbReference type="PIRSF" id="PIRSF000349">
    <property type="entry name" value="SODismutase"/>
    <property type="match status" value="1"/>
</dbReference>
<feature type="domain" description="Manganese/iron superoxide dismutase C-terminal" evidence="6">
    <location>
        <begin position="135"/>
        <end position="235"/>
    </location>
</feature>
<dbReference type="InterPro" id="IPR036324">
    <property type="entry name" value="Mn/Fe_SOD_N_sf"/>
</dbReference>
<dbReference type="Pfam" id="PF02777">
    <property type="entry name" value="Sod_Fe_C"/>
    <property type="match status" value="1"/>
</dbReference>
<keyword evidence="8" id="KW-1185">Reference proteome</keyword>
<dbReference type="InterPro" id="IPR050265">
    <property type="entry name" value="Fe/Mn_Superoxide_Dismutase"/>
</dbReference>
<reference evidence="7 8" key="2">
    <citation type="journal article" date="2016" name="Microb. Ecol.">
        <title>Genome Characteristics of a Novel Type I Methanotroph (Sn10-6) Isolated from a Flooded Indian Rice Field.</title>
        <authorList>
            <person name="Rahalkar M.C."/>
            <person name="Pandit P.S."/>
            <person name="Dhakephalkar P.K."/>
            <person name="Pore S."/>
            <person name="Arora P."/>
            <person name="Kapse N."/>
        </authorList>
    </citation>
    <scope>NUCLEOTIDE SEQUENCE [LARGE SCALE GENOMIC DNA]</scope>
    <source>
        <strain evidence="7 8">Sn10-6</strain>
    </source>
</reference>
<dbReference type="InterPro" id="IPR006311">
    <property type="entry name" value="TAT_signal"/>
</dbReference>
<dbReference type="GO" id="GO:0004784">
    <property type="term" value="F:superoxide dismutase activity"/>
    <property type="evidence" value="ECO:0007669"/>
    <property type="project" value="UniProtKB-EC"/>
</dbReference>
<dbReference type="AlphaFoldDB" id="A0A0F3IFS4"/>
<dbReference type="PANTHER" id="PTHR11404">
    <property type="entry name" value="SUPEROXIDE DISMUTASE 2"/>
    <property type="match status" value="1"/>
</dbReference>
<dbReference type="RefSeq" id="WP_045780080.1">
    <property type="nucleotide sequence ID" value="NZ_LAJX01000191.1"/>
</dbReference>
<evidence type="ECO:0000256" key="1">
    <source>
        <dbReference type="ARBA" id="ARBA00008714"/>
    </source>
</evidence>